<protein>
    <submittedName>
        <fullName evidence="1">Uncharacterized protein</fullName>
    </submittedName>
</protein>
<organism evidence="1 2">
    <name type="scientific">Porphyridium purpureum</name>
    <name type="common">Red alga</name>
    <name type="synonym">Porphyridium cruentum</name>
    <dbReference type="NCBI Taxonomy" id="35688"/>
    <lineage>
        <taxon>Eukaryota</taxon>
        <taxon>Rhodophyta</taxon>
        <taxon>Bangiophyceae</taxon>
        <taxon>Porphyridiales</taxon>
        <taxon>Porphyridiaceae</taxon>
        <taxon>Porphyridium</taxon>
    </lineage>
</organism>
<proteinExistence type="predicted"/>
<reference evidence="2" key="1">
    <citation type="journal article" date="2019" name="Nat. Commun.">
        <title>Expansion of phycobilisome linker gene families in mesophilic red algae.</title>
        <authorList>
            <person name="Lee J."/>
            <person name="Kim D."/>
            <person name="Bhattacharya D."/>
            <person name="Yoon H.S."/>
        </authorList>
    </citation>
    <scope>NUCLEOTIDE SEQUENCE [LARGE SCALE GENOMIC DNA]</scope>
    <source>
        <strain evidence="2">CCMP 1328</strain>
    </source>
</reference>
<dbReference type="Proteomes" id="UP000324585">
    <property type="component" value="Unassembled WGS sequence"/>
</dbReference>
<sequence length="134" mass="14566">MVIIIKLPQATLKPPADSVSCPVMERLPMKPFVARRWPPHAAIDSAAYAMTGAPGWQTCPCRSREVSRGPGVCSVDAQRGWHGSCKGTFVSRKTSDPSPHRHCGTARAKTIAPKLYSAARQCTSIHAKVKYIII</sequence>
<gene>
    <name evidence="1" type="ORF">FVE85_4191</name>
</gene>
<dbReference type="AlphaFoldDB" id="A0A5J4YSA8"/>
<name>A0A5J4YSA8_PORPP</name>
<accession>A0A5J4YSA8</accession>
<dbReference type="EMBL" id="VRMN01000005">
    <property type="protein sequence ID" value="KAA8494216.1"/>
    <property type="molecule type" value="Genomic_DNA"/>
</dbReference>
<keyword evidence="2" id="KW-1185">Reference proteome</keyword>
<comment type="caution">
    <text evidence="1">The sequence shown here is derived from an EMBL/GenBank/DDBJ whole genome shotgun (WGS) entry which is preliminary data.</text>
</comment>
<evidence type="ECO:0000313" key="1">
    <source>
        <dbReference type="EMBL" id="KAA8494216.1"/>
    </source>
</evidence>
<evidence type="ECO:0000313" key="2">
    <source>
        <dbReference type="Proteomes" id="UP000324585"/>
    </source>
</evidence>